<sequence length="119" mass="13511">MSLDTHPLISANAERRLNDTIALIRENKAIWILKDEDGCVMLTADDEDGVPVWPDAELAKLWATEDWSHCEPMAISYDDWLKKWTPGLIQDDLMLMICPVPGEDGEVYPPEEFADRLLA</sequence>
<name>A0A6M4MH64_9ALTE</name>
<dbReference type="Pfam" id="PF11042">
    <property type="entry name" value="DUF2750"/>
    <property type="match status" value="1"/>
</dbReference>
<protein>
    <submittedName>
        <fullName evidence="1">DUF2750 domain-containing protein</fullName>
    </submittedName>
</protein>
<reference evidence="2" key="1">
    <citation type="submission" date="2014-12" db="EMBL/GenBank/DDBJ databases">
        <title>Complete genome sequence of a multi-drug resistant Klebsiella pneumoniae.</title>
        <authorList>
            <person name="Hua X."/>
            <person name="Chen Q."/>
            <person name="Li X."/>
            <person name="Feng Y."/>
            <person name="Ruan Z."/>
            <person name="Yu Y."/>
        </authorList>
    </citation>
    <scope>NUCLEOTIDE SEQUENCE [LARGE SCALE GENOMIC DNA]</scope>
    <source>
        <strain evidence="2">5.12</strain>
    </source>
</reference>
<reference evidence="1 2" key="2">
    <citation type="submission" date="2020-04" db="EMBL/GenBank/DDBJ databases">
        <title>Complete genome sequence of Alteromonas pelagimontana 5.12T.</title>
        <authorList>
            <person name="Sinha R.K."/>
            <person name="Krishnan K.P."/>
            <person name="Kurian J.P."/>
        </authorList>
    </citation>
    <scope>NUCLEOTIDE SEQUENCE [LARGE SCALE GENOMIC DNA]</scope>
    <source>
        <strain evidence="1 2">5.12</strain>
    </source>
</reference>
<dbReference type="OrthoDB" id="2936081at2"/>
<organism evidence="1 2">
    <name type="scientific">Alteromonas pelagimontana</name>
    <dbReference type="NCBI Taxonomy" id="1858656"/>
    <lineage>
        <taxon>Bacteria</taxon>
        <taxon>Pseudomonadati</taxon>
        <taxon>Pseudomonadota</taxon>
        <taxon>Gammaproteobacteria</taxon>
        <taxon>Alteromonadales</taxon>
        <taxon>Alteromonadaceae</taxon>
        <taxon>Alteromonas/Salinimonas group</taxon>
        <taxon>Alteromonas</taxon>
    </lineage>
</organism>
<dbReference type="EMBL" id="CP052766">
    <property type="protein sequence ID" value="QJR82327.1"/>
    <property type="molecule type" value="Genomic_DNA"/>
</dbReference>
<evidence type="ECO:0000313" key="1">
    <source>
        <dbReference type="EMBL" id="QJR82327.1"/>
    </source>
</evidence>
<dbReference type="RefSeq" id="WP_075609681.1">
    <property type="nucleotide sequence ID" value="NZ_CP052766.1"/>
</dbReference>
<dbReference type="Proteomes" id="UP000219285">
    <property type="component" value="Chromosome"/>
</dbReference>
<dbReference type="KEGG" id="apel:CA267_017000"/>
<dbReference type="AlphaFoldDB" id="A0A6M4MH64"/>
<accession>A0A6M4MH64</accession>
<evidence type="ECO:0000313" key="2">
    <source>
        <dbReference type="Proteomes" id="UP000219285"/>
    </source>
</evidence>
<proteinExistence type="predicted"/>
<gene>
    <name evidence="1" type="ORF">CA267_017000</name>
</gene>
<dbReference type="InterPro" id="IPR021284">
    <property type="entry name" value="DUF2750"/>
</dbReference>
<keyword evidence="2" id="KW-1185">Reference proteome</keyword>